<protein>
    <submittedName>
        <fullName evidence="2">Uncharacterized protein</fullName>
    </submittedName>
</protein>
<proteinExistence type="predicted"/>
<keyword evidence="1" id="KW-0472">Membrane</keyword>
<sequence length="66" mass="6928">MLSDRSAPPCSGFIDGIQLKGIQSDVQAKGPNFGGLNHTAILIVLLCSYIAICSTTLHDLVQISGQ</sequence>
<feature type="transmembrane region" description="Helical" evidence="1">
    <location>
        <begin position="40"/>
        <end position="61"/>
    </location>
</feature>
<keyword evidence="1" id="KW-0812">Transmembrane</keyword>
<reference evidence="2" key="1">
    <citation type="submission" date="2014-09" db="EMBL/GenBank/DDBJ databases">
        <authorList>
            <person name="Magalhaes I.L.F."/>
            <person name="Oliveira U."/>
            <person name="Santos F.R."/>
            <person name="Vidigal T.H.D.A."/>
            <person name="Brescovit A.D."/>
            <person name="Santos A.J."/>
        </authorList>
    </citation>
    <scope>NUCLEOTIDE SEQUENCE</scope>
    <source>
        <tissue evidence="2">Shoot tissue taken approximately 20 cm above the soil surface</tissue>
    </source>
</reference>
<evidence type="ECO:0000313" key="2">
    <source>
        <dbReference type="EMBL" id="JAD61642.1"/>
    </source>
</evidence>
<dbReference type="AlphaFoldDB" id="A0A0A9BQX2"/>
<organism evidence="2">
    <name type="scientific">Arundo donax</name>
    <name type="common">Giant reed</name>
    <name type="synonym">Donax arundinaceus</name>
    <dbReference type="NCBI Taxonomy" id="35708"/>
    <lineage>
        <taxon>Eukaryota</taxon>
        <taxon>Viridiplantae</taxon>
        <taxon>Streptophyta</taxon>
        <taxon>Embryophyta</taxon>
        <taxon>Tracheophyta</taxon>
        <taxon>Spermatophyta</taxon>
        <taxon>Magnoliopsida</taxon>
        <taxon>Liliopsida</taxon>
        <taxon>Poales</taxon>
        <taxon>Poaceae</taxon>
        <taxon>PACMAD clade</taxon>
        <taxon>Arundinoideae</taxon>
        <taxon>Arundineae</taxon>
        <taxon>Arundo</taxon>
    </lineage>
</organism>
<keyword evidence="1" id="KW-1133">Transmembrane helix</keyword>
<dbReference type="EMBL" id="GBRH01236253">
    <property type="protein sequence ID" value="JAD61642.1"/>
    <property type="molecule type" value="Transcribed_RNA"/>
</dbReference>
<accession>A0A0A9BQX2</accession>
<evidence type="ECO:0000256" key="1">
    <source>
        <dbReference type="SAM" id="Phobius"/>
    </source>
</evidence>
<name>A0A0A9BQX2_ARUDO</name>
<reference evidence="2" key="2">
    <citation type="journal article" date="2015" name="Data Brief">
        <title>Shoot transcriptome of the giant reed, Arundo donax.</title>
        <authorList>
            <person name="Barrero R.A."/>
            <person name="Guerrero F.D."/>
            <person name="Moolhuijzen P."/>
            <person name="Goolsby J.A."/>
            <person name="Tidwell J."/>
            <person name="Bellgard S.E."/>
            <person name="Bellgard M.I."/>
        </authorList>
    </citation>
    <scope>NUCLEOTIDE SEQUENCE</scope>
    <source>
        <tissue evidence="2">Shoot tissue taken approximately 20 cm above the soil surface</tissue>
    </source>
</reference>